<feature type="region of interest" description="Disordered" evidence="2">
    <location>
        <begin position="73"/>
        <end position="183"/>
    </location>
</feature>
<feature type="compositionally biased region" description="Polar residues" evidence="2">
    <location>
        <begin position="114"/>
        <end position="134"/>
    </location>
</feature>
<dbReference type="AlphaFoldDB" id="A0A9W9M6Y7"/>
<evidence type="ECO:0000256" key="2">
    <source>
        <dbReference type="SAM" id="MobiDB-lite"/>
    </source>
</evidence>
<keyword evidence="4" id="KW-1185">Reference proteome</keyword>
<feature type="compositionally biased region" description="Low complexity" evidence="2">
    <location>
        <begin position="1"/>
        <end position="13"/>
    </location>
</feature>
<feature type="compositionally biased region" description="Basic and acidic residues" evidence="2">
    <location>
        <begin position="164"/>
        <end position="175"/>
    </location>
</feature>
<dbReference type="EMBL" id="JAPQKR010000016">
    <property type="protein sequence ID" value="KAJ5191004.1"/>
    <property type="molecule type" value="Genomic_DNA"/>
</dbReference>
<sequence>MPHLNRSPSSPSLRDPPRQALELLPRPSMSRPKPSPYYASVRRLSSRPRPSVASIADIFVGSLVLAGFCHDHSPRGRNLSTMQLETSEHPLRRLRGRNLAGRGQLPAGRRVEYSRTSVQSSRPRSWLSTGLAQKTTDDHTEQDPREQGHTEQVHANLPVRTRFGRHEDRSLSDLREDADEEERPIAPSLSYDEQNYIATCQFFEKYLGKKYNWKEAVDVLLPMPEAKRNKNDWRDEVESPSVEHLLEALNADTEATTQYLFRLYRDIPSPGVAKLSKRSRGDLLRRFANPPNRRWADARRYLALVEDMVRAGLPMSRSLWSSAIHFAGRGNGSGKVLKRDLVRAIGLWQQMEHVAGVQADEVVFGILFDVAMKSGQFTVATRLEAEMRERGLDFDRFGMVAKIFSYGLQKNVAGVSAAFEKFVMSGEIVDTVTLNCLCVSYLRAGEVNIAEQIYARMLEAQRSAQGLNPSVSSSSDDPALSSEFFIYRGSTRQMGRHLKKSHALKKQLPAFHQALQDSLPMTPDTRTFYIFLRHFSRYSGQLDMFMTVLRDMESTYAVPPRHIVYMLLFEGFGIHGDKRKTWSAERLRLTWHAYLRALRDSKTRLVDMYEGNKSTDVVWENPLGSIITENQPDMPTEDPNGLYVPLPSTNAGITSGFAQRDDPGGFYAAVSLDETETAHSPAEPDDPNKPTDTDELVSNNDEQTLEESKKPHNVNGFFSSLWPDDMDTVLDPVRSETPNKPAAIDELFSRKNEDLPEAIIDEEEAEGGFDKYHGNEDHIDFEARVENGVFVGRRMIVAILRAFGTCCGPREVLEAWLQLERLWQPHHRKASDVFAVKEELDRQLSKTRQL</sequence>
<dbReference type="PANTHER" id="PTHR47447">
    <property type="entry name" value="OS03G0856100 PROTEIN"/>
    <property type="match status" value="1"/>
</dbReference>
<dbReference type="RefSeq" id="XP_058303944.1">
    <property type="nucleotide sequence ID" value="XM_058457045.1"/>
</dbReference>
<dbReference type="PANTHER" id="PTHR47447:SF17">
    <property type="entry name" value="OS12G0638900 PROTEIN"/>
    <property type="match status" value="1"/>
</dbReference>
<evidence type="ECO:0000256" key="1">
    <source>
        <dbReference type="ARBA" id="ARBA00022737"/>
    </source>
</evidence>
<evidence type="ECO:0000313" key="3">
    <source>
        <dbReference type="EMBL" id="KAJ5191004.1"/>
    </source>
</evidence>
<keyword evidence="1" id="KW-0677">Repeat</keyword>
<dbReference type="Gene3D" id="1.25.40.10">
    <property type="entry name" value="Tetratricopeptide repeat domain"/>
    <property type="match status" value="1"/>
</dbReference>
<feature type="compositionally biased region" description="Basic and acidic residues" evidence="2">
    <location>
        <begin position="135"/>
        <end position="152"/>
    </location>
</feature>
<name>A0A9W9M6Y7_9EURO</name>
<dbReference type="GeneID" id="83184346"/>
<dbReference type="InterPro" id="IPR011990">
    <property type="entry name" value="TPR-like_helical_dom_sf"/>
</dbReference>
<feature type="region of interest" description="Disordered" evidence="2">
    <location>
        <begin position="675"/>
        <end position="716"/>
    </location>
</feature>
<evidence type="ECO:0008006" key="5">
    <source>
        <dbReference type="Google" id="ProtNLM"/>
    </source>
</evidence>
<gene>
    <name evidence="3" type="ORF">N7498_009989</name>
</gene>
<reference evidence="3" key="2">
    <citation type="journal article" date="2023" name="IMA Fungus">
        <title>Comparative genomic study of the Penicillium genus elucidates a diverse pangenome and 15 lateral gene transfer events.</title>
        <authorList>
            <person name="Petersen C."/>
            <person name="Sorensen T."/>
            <person name="Nielsen M.R."/>
            <person name="Sondergaard T.E."/>
            <person name="Sorensen J.L."/>
            <person name="Fitzpatrick D.A."/>
            <person name="Frisvad J.C."/>
            <person name="Nielsen K.L."/>
        </authorList>
    </citation>
    <scope>NUCLEOTIDE SEQUENCE</scope>
    <source>
        <strain evidence="3">IBT 15544</strain>
    </source>
</reference>
<dbReference type="Proteomes" id="UP001150904">
    <property type="component" value="Unassembled WGS sequence"/>
</dbReference>
<evidence type="ECO:0000313" key="4">
    <source>
        <dbReference type="Proteomes" id="UP001150904"/>
    </source>
</evidence>
<feature type="region of interest" description="Disordered" evidence="2">
    <location>
        <begin position="1"/>
        <end position="36"/>
    </location>
</feature>
<reference evidence="3" key="1">
    <citation type="submission" date="2022-12" db="EMBL/GenBank/DDBJ databases">
        <authorList>
            <person name="Petersen C."/>
        </authorList>
    </citation>
    <scope>NUCLEOTIDE SEQUENCE</scope>
    <source>
        <strain evidence="3">IBT 15544</strain>
    </source>
</reference>
<protein>
    <recommendedName>
        <fullName evidence="5">Pentatricopeptide repeat protein</fullName>
    </recommendedName>
</protein>
<comment type="caution">
    <text evidence="3">The sequence shown here is derived from an EMBL/GenBank/DDBJ whole genome shotgun (WGS) entry which is preliminary data.</text>
</comment>
<organism evidence="3 4">
    <name type="scientific">Penicillium cinerascens</name>
    <dbReference type="NCBI Taxonomy" id="70096"/>
    <lineage>
        <taxon>Eukaryota</taxon>
        <taxon>Fungi</taxon>
        <taxon>Dikarya</taxon>
        <taxon>Ascomycota</taxon>
        <taxon>Pezizomycotina</taxon>
        <taxon>Eurotiomycetes</taxon>
        <taxon>Eurotiomycetidae</taxon>
        <taxon>Eurotiales</taxon>
        <taxon>Aspergillaceae</taxon>
        <taxon>Penicillium</taxon>
    </lineage>
</organism>
<proteinExistence type="predicted"/>
<accession>A0A9W9M6Y7</accession>
<dbReference type="OrthoDB" id="1908178at2759"/>